<comment type="caution">
    <text evidence="1">The sequence shown here is derived from an EMBL/GenBank/DDBJ whole genome shotgun (WGS) entry which is preliminary data.</text>
</comment>
<dbReference type="AlphaFoldDB" id="A0A9K3M3D8"/>
<accession>A0A9K3M3D8</accession>
<keyword evidence="2" id="KW-1185">Reference proteome</keyword>
<organism evidence="1 2">
    <name type="scientific">Nitzschia inconspicua</name>
    <dbReference type="NCBI Taxonomy" id="303405"/>
    <lineage>
        <taxon>Eukaryota</taxon>
        <taxon>Sar</taxon>
        <taxon>Stramenopiles</taxon>
        <taxon>Ochrophyta</taxon>
        <taxon>Bacillariophyta</taxon>
        <taxon>Bacillariophyceae</taxon>
        <taxon>Bacillariophycidae</taxon>
        <taxon>Bacillariales</taxon>
        <taxon>Bacillariaceae</taxon>
        <taxon>Nitzschia</taxon>
    </lineage>
</organism>
<reference evidence="1" key="1">
    <citation type="journal article" date="2021" name="Sci. Rep.">
        <title>Diploid genomic architecture of Nitzschia inconspicua, an elite biomass production diatom.</title>
        <authorList>
            <person name="Oliver A."/>
            <person name="Podell S."/>
            <person name="Pinowska A."/>
            <person name="Traller J.C."/>
            <person name="Smith S.R."/>
            <person name="McClure R."/>
            <person name="Beliaev A."/>
            <person name="Bohutskyi P."/>
            <person name="Hill E.A."/>
            <person name="Rabines A."/>
            <person name="Zheng H."/>
            <person name="Allen L.Z."/>
            <person name="Kuo A."/>
            <person name="Grigoriev I.V."/>
            <person name="Allen A.E."/>
            <person name="Hazlebeck D."/>
            <person name="Allen E.E."/>
        </authorList>
    </citation>
    <scope>NUCLEOTIDE SEQUENCE</scope>
    <source>
        <strain evidence="1">Hildebrandi</strain>
    </source>
</reference>
<evidence type="ECO:0000313" key="2">
    <source>
        <dbReference type="Proteomes" id="UP000693970"/>
    </source>
</evidence>
<proteinExistence type="predicted"/>
<protein>
    <submittedName>
        <fullName evidence="1">Uncharacterized protein</fullName>
    </submittedName>
</protein>
<sequence>MTIQSSNSAFDFYQSMGEVIDGTPTLRRSLSISSPPLPRSPSERFDPYSVHHIPSPGAYEPRLFNQRNAALPNELSLSNFFDDGLRKMVVDSTSDSPAASFGAENSSKSVTRRRVLHRGSFKRKNIGKNLKESAGIV</sequence>
<evidence type="ECO:0000313" key="1">
    <source>
        <dbReference type="EMBL" id="KAG7373087.1"/>
    </source>
</evidence>
<dbReference type="Proteomes" id="UP000693970">
    <property type="component" value="Unassembled WGS sequence"/>
</dbReference>
<name>A0A9K3M3D8_9STRA</name>
<dbReference type="EMBL" id="JAGRRH010000002">
    <property type="protein sequence ID" value="KAG7373087.1"/>
    <property type="molecule type" value="Genomic_DNA"/>
</dbReference>
<reference evidence="1" key="2">
    <citation type="submission" date="2021-04" db="EMBL/GenBank/DDBJ databases">
        <authorList>
            <person name="Podell S."/>
        </authorList>
    </citation>
    <scope>NUCLEOTIDE SEQUENCE</scope>
    <source>
        <strain evidence="1">Hildebrandi</strain>
    </source>
</reference>
<gene>
    <name evidence="1" type="ORF">IV203_033811</name>
</gene>